<dbReference type="PANTHER" id="PTHR30055">
    <property type="entry name" value="HTH-TYPE TRANSCRIPTIONAL REGULATOR RUTR"/>
    <property type="match status" value="1"/>
</dbReference>
<evidence type="ECO:0000259" key="6">
    <source>
        <dbReference type="PROSITE" id="PS50977"/>
    </source>
</evidence>
<dbReference type="EMBL" id="JAURUO010000017">
    <property type="protein sequence ID" value="MDP9729584.1"/>
    <property type="molecule type" value="Genomic_DNA"/>
</dbReference>
<evidence type="ECO:0000313" key="8">
    <source>
        <dbReference type="Proteomes" id="UP001229209"/>
    </source>
</evidence>
<gene>
    <name evidence="7" type="ORF">J2S04_002558</name>
</gene>
<dbReference type="Gene3D" id="1.10.357.10">
    <property type="entry name" value="Tetracycline Repressor, domain 2"/>
    <property type="match status" value="1"/>
</dbReference>
<dbReference type="InterPro" id="IPR039538">
    <property type="entry name" value="BetI_C"/>
</dbReference>
<evidence type="ECO:0000313" key="7">
    <source>
        <dbReference type="EMBL" id="MDP9729584.1"/>
    </source>
</evidence>
<dbReference type="PROSITE" id="PS50977">
    <property type="entry name" value="HTH_TETR_2"/>
    <property type="match status" value="1"/>
</dbReference>
<dbReference type="InterPro" id="IPR001647">
    <property type="entry name" value="HTH_TetR"/>
</dbReference>
<dbReference type="SUPFAM" id="SSF48498">
    <property type="entry name" value="Tetracyclin repressor-like, C-terminal domain"/>
    <property type="match status" value="1"/>
</dbReference>
<keyword evidence="1" id="KW-0678">Repressor</keyword>
<dbReference type="Pfam" id="PF00440">
    <property type="entry name" value="TetR_N"/>
    <property type="match status" value="1"/>
</dbReference>
<dbReference type="Proteomes" id="UP001229209">
    <property type="component" value="Unassembled WGS sequence"/>
</dbReference>
<evidence type="ECO:0000256" key="4">
    <source>
        <dbReference type="ARBA" id="ARBA00023163"/>
    </source>
</evidence>
<keyword evidence="8" id="KW-1185">Reference proteome</keyword>
<accession>A0ABT9LZ93</accession>
<name>A0ABT9LZ93_9BACL</name>
<evidence type="ECO:0000256" key="5">
    <source>
        <dbReference type="PROSITE-ProRule" id="PRU00335"/>
    </source>
</evidence>
<keyword evidence="2" id="KW-0805">Transcription regulation</keyword>
<evidence type="ECO:0000256" key="2">
    <source>
        <dbReference type="ARBA" id="ARBA00023015"/>
    </source>
</evidence>
<organism evidence="7 8">
    <name type="scientific">Alicyclobacillus tolerans</name>
    <dbReference type="NCBI Taxonomy" id="90970"/>
    <lineage>
        <taxon>Bacteria</taxon>
        <taxon>Bacillati</taxon>
        <taxon>Bacillota</taxon>
        <taxon>Bacilli</taxon>
        <taxon>Bacillales</taxon>
        <taxon>Alicyclobacillaceae</taxon>
        <taxon>Alicyclobacillus</taxon>
    </lineage>
</organism>
<proteinExistence type="predicted"/>
<dbReference type="PANTHER" id="PTHR30055:SF234">
    <property type="entry name" value="HTH-TYPE TRANSCRIPTIONAL REGULATOR BETI"/>
    <property type="match status" value="1"/>
</dbReference>
<dbReference type="Pfam" id="PF13977">
    <property type="entry name" value="TetR_C_6"/>
    <property type="match status" value="1"/>
</dbReference>
<dbReference type="InterPro" id="IPR009057">
    <property type="entry name" value="Homeodomain-like_sf"/>
</dbReference>
<reference evidence="7 8" key="1">
    <citation type="submission" date="2023-07" db="EMBL/GenBank/DDBJ databases">
        <title>Genomic Encyclopedia of Type Strains, Phase IV (KMG-IV): sequencing the most valuable type-strain genomes for metagenomic binning, comparative biology and taxonomic classification.</title>
        <authorList>
            <person name="Goeker M."/>
        </authorList>
    </citation>
    <scope>NUCLEOTIDE SEQUENCE [LARGE SCALE GENOMIC DNA]</scope>
    <source>
        <strain evidence="7 8">DSM 25924</strain>
    </source>
</reference>
<dbReference type="InterPro" id="IPR050109">
    <property type="entry name" value="HTH-type_TetR-like_transc_reg"/>
</dbReference>
<protein>
    <submittedName>
        <fullName evidence="7">AcrR family transcriptional regulator</fullName>
    </submittedName>
</protein>
<dbReference type="SUPFAM" id="SSF46689">
    <property type="entry name" value="Homeodomain-like"/>
    <property type="match status" value="1"/>
</dbReference>
<evidence type="ECO:0000256" key="1">
    <source>
        <dbReference type="ARBA" id="ARBA00022491"/>
    </source>
</evidence>
<keyword evidence="4" id="KW-0804">Transcription</keyword>
<dbReference type="InterPro" id="IPR036271">
    <property type="entry name" value="Tet_transcr_reg_TetR-rel_C_sf"/>
</dbReference>
<dbReference type="PRINTS" id="PR00455">
    <property type="entry name" value="HTHTETR"/>
</dbReference>
<keyword evidence="3 5" id="KW-0238">DNA-binding</keyword>
<feature type="DNA-binding region" description="H-T-H motif" evidence="5">
    <location>
        <begin position="26"/>
        <end position="45"/>
    </location>
</feature>
<dbReference type="RefSeq" id="WP_203114200.1">
    <property type="nucleotide sequence ID" value="NZ_JAURUO010000017.1"/>
</dbReference>
<sequence>MNTVRRSEIIHAAYELIVERGLEGFRVRAVADRVGINHATLLHYFASKNDLLDAVIDHLLDQLRKEGMRHETRSPLEVLRTEFDDMRRRILEDPDFFVVLYELQLRARRDPDIARRLERMHEAWRRHLVRVIEEGQEAKQLRATLPVSMFVDTFMAQFRGFSMEALGCVVPERLNSMIEIMWNMINIWIVERDLAQAPEESNGVE</sequence>
<feature type="domain" description="HTH tetR-type" evidence="6">
    <location>
        <begin position="3"/>
        <end position="63"/>
    </location>
</feature>
<evidence type="ECO:0000256" key="3">
    <source>
        <dbReference type="ARBA" id="ARBA00023125"/>
    </source>
</evidence>
<comment type="caution">
    <text evidence="7">The sequence shown here is derived from an EMBL/GenBank/DDBJ whole genome shotgun (WGS) entry which is preliminary data.</text>
</comment>